<evidence type="ECO:0000313" key="4">
    <source>
        <dbReference type="Proteomes" id="UP000706039"/>
    </source>
</evidence>
<feature type="transmembrane region" description="Helical" evidence="1">
    <location>
        <begin position="220"/>
        <end position="239"/>
    </location>
</feature>
<evidence type="ECO:0000256" key="1">
    <source>
        <dbReference type="SAM" id="Phobius"/>
    </source>
</evidence>
<feature type="transmembrane region" description="Helical" evidence="1">
    <location>
        <begin position="306"/>
        <end position="326"/>
    </location>
</feature>
<keyword evidence="3" id="KW-0808">Transferase</keyword>
<evidence type="ECO:0000313" key="3">
    <source>
        <dbReference type="EMBL" id="MBY8823609.1"/>
    </source>
</evidence>
<reference evidence="3 4" key="1">
    <citation type="submission" date="2021-08" db="EMBL/GenBank/DDBJ databases">
        <authorList>
            <person name="Tuo L."/>
        </authorList>
    </citation>
    <scope>NUCLEOTIDE SEQUENCE [LARGE SCALE GENOMIC DNA]</scope>
    <source>
        <strain evidence="3 4">JCM 31229</strain>
    </source>
</reference>
<feature type="domain" description="Acyltransferase 3" evidence="2">
    <location>
        <begin position="24"/>
        <end position="358"/>
    </location>
</feature>
<feature type="transmembrane region" description="Helical" evidence="1">
    <location>
        <begin position="192"/>
        <end position="213"/>
    </location>
</feature>
<evidence type="ECO:0000259" key="2">
    <source>
        <dbReference type="Pfam" id="PF01757"/>
    </source>
</evidence>
<dbReference type="RefSeq" id="WP_222990727.1">
    <property type="nucleotide sequence ID" value="NZ_JAINVV010000007.1"/>
</dbReference>
<keyword evidence="1" id="KW-0472">Membrane</keyword>
<dbReference type="InterPro" id="IPR002656">
    <property type="entry name" value="Acyl_transf_3_dom"/>
</dbReference>
<name>A0ABS7PRK0_9SPHN</name>
<dbReference type="Proteomes" id="UP000706039">
    <property type="component" value="Unassembled WGS sequence"/>
</dbReference>
<protein>
    <submittedName>
        <fullName evidence="3">Acyltransferase</fullName>
    </submittedName>
</protein>
<gene>
    <name evidence="3" type="ORF">K7G82_14995</name>
</gene>
<feature type="transmembrane region" description="Helical" evidence="1">
    <location>
        <begin position="65"/>
        <end position="92"/>
    </location>
</feature>
<comment type="caution">
    <text evidence="3">The sequence shown here is derived from an EMBL/GenBank/DDBJ whole genome shotgun (WGS) entry which is preliminary data.</text>
</comment>
<dbReference type="Pfam" id="PF01757">
    <property type="entry name" value="Acyl_transf_3"/>
    <property type="match status" value="1"/>
</dbReference>
<keyword evidence="1" id="KW-1133">Transmembrane helix</keyword>
<keyword evidence="4" id="KW-1185">Reference proteome</keyword>
<dbReference type="InterPro" id="IPR050879">
    <property type="entry name" value="Acyltransferase_3"/>
</dbReference>
<dbReference type="EMBL" id="JAINVV010000007">
    <property type="protein sequence ID" value="MBY8823609.1"/>
    <property type="molecule type" value="Genomic_DNA"/>
</dbReference>
<organism evidence="3 4">
    <name type="scientific">Sphingomonas colocasiae</name>
    <dbReference type="NCBI Taxonomy" id="1848973"/>
    <lineage>
        <taxon>Bacteria</taxon>
        <taxon>Pseudomonadati</taxon>
        <taxon>Pseudomonadota</taxon>
        <taxon>Alphaproteobacteria</taxon>
        <taxon>Sphingomonadales</taxon>
        <taxon>Sphingomonadaceae</taxon>
        <taxon>Sphingomonas</taxon>
    </lineage>
</organism>
<dbReference type="PANTHER" id="PTHR23028:SF53">
    <property type="entry name" value="ACYL_TRANSF_3 DOMAIN-CONTAINING PROTEIN"/>
    <property type="match status" value="1"/>
</dbReference>
<dbReference type="PANTHER" id="PTHR23028">
    <property type="entry name" value="ACETYLTRANSFERASE"/>
    <property type="match status" value="1"/>
</dbReference>
<proteinExistence type="predicted"/>
<dbReference type="GO" id="GO:0016746">
    <property type="term" value="F:acyltransferase activity"/>
    <property type="evidence" value="ECO:0007669"/>
    <property type="project" value="UniProtKB-KW"/>
</dbReference>
<sequence length="383" mass="42590">MASAGQDRTVSDSRERKTVGIPTASIDFLRGIAAIYVVINHARGNLFVGGEAILAGGDATLLDKIAIALLQATALGTEFVVLFFVLSGFAMAHSVSHTRSRAGFYLKRMIRVWPAYLAALAFAVVVCVVVTKLGTQYKFGQGCAEKLCEVGNVLRIAFYLDVKTSLTPQFWSLPYEIAFYAMDPFILSSQRLVIFVFIASCFGMMLSMIFFGLKFNPAGFWENFFLQEIFLFAVGAMAYRFFEKIPIVGGVKLISIMTLSFLSALLIKKIYGETNLIGNIIFSIATVILIRNLPNGFGESKLNFGYFSYSIYIYHVAILGLFLALLQVAGWDGAMLTSYWGWLLALPPTIGFCWILWWCSERPCIAVLDRIRQRQRVNVEATS</sequence>
<feature type="transmembrane region" description="Helical" evidence="1">
    <location>
        <begin position="245"/>
        <end position="267"/>
    </location>
</feature>
<keyword evidence="1" id="KW-0812">Transmembrane</keyword>
<feature type="transmembrane region" description="Helical" evidence="1">
    <location>
        <begin position="113"/>
        <end position="131"/>
    </location>
</feature>
<feature type="transmembrane region" description="Helical" evidence="1">
    <location>
        <begin position="276"/>
        <end position="294"/>
    </location>
</feature>
<feature type="transmembrane region" description="Helical" evidence="1">
    <location>
        <begin position="338"/>
        <end position="358"/>
    </location>
</feature>
<accession>A0ABS7PRK0</accession>
<keyword evidence="3" id="KW-0012">Acyltransferase</keyword>